<dbReference type="Gene3D" id="1.20.1250.20">
    <property type="entry name" value="MFS general substrate transporter like domains"/>
    <property type="match status" value="1"/>
</dbReference>
<evidence type="ECO:0000256" key="4">
    <source>
        <dbReference type="ARBA" id="ARBA00023136"/>
    </source>
</evidence>
<evidence type="ECO:0000313" key="8">
    <source>
        <dbReference type="EMBL" id="KAF2902142.1"/>
    </source>
</evidence>
<accession>A0A8K0GHQ9</accession>
<evidence type="ECO:0000313" key="9">
    <source>
        <dbReference type="Proteomes" id="UP000801492"/>
    </source>
</evidence>
<protein>
    <recommendedName>
        <fullName evidence="7">Major facilitator superfamily (MFS) profile domain-containing protein</fullName>
    </recommendedName>
</protein>
<reference evidence="8" key="1">
    <citation type="submission" date="2019-08" db="EMBL/GenBank/DDBJ databases">
        <title>The genome of the North American firefly Photinus pyralis.</title>
        <authorList>
            <consortium name="Photinus pyralis genome working group"/>
            <person name="Fallon T.R."/>
            <person name="Sander Lower S.E."/>
            <person name="Weng J.-K."/>
        </authorList>
    </citation>
    <scope>NUCLEOTIDE SEQUENCE</scope>
    <source>
        <strain evidence="8">TRF0915ILg1</strain>
        <tissue evidence="8">Whole body</tissue>
    </source>
</reference>
<gene>
    <name evidence="8" type="ORF">ILUMI_04050</name>
</gene>
<dbReference type="Pfam" id="PF00083">
    <property type="entry name" value="Sugar_tr"/>
    <property type="match status" value="1"/>
</dbReference>
<dbReference type="PANTHER" id="PTHR48021">
    <property type="match status" value="1"/>
</dbReference>
<evidence type="ECO:0000256" key="1">
    <source>
        <dbReference type="ARBA" id="ARBA00004141"/>
    </source>
</evidence>
<dbReference type="Proteomes" id="UP000801492">
    <property type="component" value="Unassembled WGS sequence"/>
</dbReference>
<feature type="transmembrane region" description="Helical" evidence="6">
    <location>
        <begin position="31"/>
        <end position="53"/>
    </location>
</feature>
<feature type="transmembrane region" description="Helical" evidence="6">
    <location>
        <begin position="162"/>
        <end position="180"/>
    </location>
</feature>
<feature type="transmembrane region" description="Helical" evidence="6">
    <location>
        <begin position="450"/>
        <end position="470"/>
    </location>
</feature>
<keyword evidence="3 6" id="KW-1133">Transmembrane helix</keyword>
<feature type="compositionally biased region" description="Basic and acidic residues" evidence="5">
    <location>
        <begin position="541"/>
        <end position="558"/>
    </location>
</feature>
<keyword evidence="9" id="KW-1185">Reference proteome</keyword>
<dbReference type="FunFam" id="1.20.1250.20:FF:000249">
    <property type="entry name" value="facilitated trehalose transporter Tret1"/>
    <property type="match status" value="1"/>
</dbReference>
<comment type="subcellular location">
    <subcellularLocation>
        <location evidence="1">Membrane</location>
        <topology evidence="1">Multi-pass membrane protein</topology>
    </subcellularLocation>
</comment>
<evidence type="ECO:0000256" key="5">
    <source>
        <dbReference type="SAM" id="MobiDB-lite"/>
    </source>
</evidence>
<dbReference type="PROSITE" id="PS00217">
    <property type="entry name" value="SUGAR_TRANSPORT_2"/>
    <property type="match status" value="1"/>
</dbReference>
<feature type="transmembrane region" description="Helical" evidence="6">
    <location>
        <begin position="367"/>
        <end position="390"/>
    </location>
</feature>
<organism evidence="8 9">
    <name type="scientific">Ignelater luminosus</name>
    <name type="common">Cucubano</name>
    <name type="synonym">Pyrophorus luminosus</name>
    <dbReference type="NCBI Taxonomy" id="2038154"/>
    <lineage>
        <taxon>Eukaryota</taxon>
        <taxon>Metazoa</taxon>
        <taxon>Ecdysozoa</taxon>
        <taxon>Arthropoda</taxon>
        <taxon>Hexapoda</taxon>
        <taxon>Insecta</taxon>
        <taxon>Pterygota</taxon>
        <taxon>Neoptera</taxon>
        <taxon>Endopterygota</taxon>
        <taxon>Coleoptera</taxon>
        <taxon>Polyphaga</taxon>
        <taxon>Elateriformia</taxon>
        <taxon>Elateroidea</taxon>
        <taxon>Elateridae</taxon>
        <taxon>Agrypninae</taxon>
        <taxon>Pyrophorini</taxon>
        <taxon>Ignelater</taxon>
    </lineage>
</organism>
<dbReference type="GO" id="GO:0016020">
    <property type="term" value="C:membrane"/>
    <property type="evidence" value="ECO:0007669"/>
    <property type="project" value="UniProtKB-SubCell"/>
</dbReference>
<dbReference type="PANTHER" id="PTHR48021:SF39">
    <property type="entry name" value="MAJOR FACILITATOR SUPERFAMILY (MFS) PROFILE DOMAIN-CONTAINING PROTEIN"/>
    <property type="match status" value="1"/>
</dbReference>
<dbReference type="InterPro" id="IPR005829">
    <property type="entry name" value="Sugar_transporter_CS"/>
</dbReference>
<feature type="transmembrane region" description="Helical" evidence="6">
    <location>
        <begin position="299"/>
        <end position="319"/>
    </location>
</feature>
<dbReference type="EMBL" id="VTPC01001386">
    <property type="protein sequence ID" value="KAF2902142.1"/>
    <property type="molecule type" value="Genomic_DNA"/>
</dbReference>
<evidence type="ECO:0000259" key="7">
    <source>
        <dbReference type="PROSITE" id="PS50850"/>
    </source>
</evidence>
<feature type="transmembrane region" description="Helical" evidence="6">
    <location>
        <begin position="104"/>
        <end position="122"/>
    </location>
</feature>
<dbReference type="InterPro" id="IPR036259">
    <property type="entry name" value="MFS_trans_sf"/>
</dbReference>
<feature type="transmembrane region" description="Helical" evidence="6">
    <location>
        <begin position="186"/>
        <end position="207"/>
    </location>
</feature>
<evidence type="ECO:0000256" key="6">
    <source>
        <dbReference type="SAM" id="Phobius"/>
    </source>
</evidence>
<feature type="region of interest" description="Disordered" evidence="5">
    <location>
        <begin position="536"/>
        <end position="558"/>
    </location>
</feature>
<keyword evidence="4 6" id="KW-0472">Membrane</keyword>
<dbReference type="InterPro" id="IPR050549">
    <property type="entry name" value="MFS_Trehalose_Transporter"/>
</dbReference>
<dbReference type="GO" id="GO:0022857">
    <property type="term" value="F:transmembrane transporter activity"/>
    <property type="evidence" value="ECO:0007669"/>
    <property type="project" value="InterPro"/>
</dbReference>
<sequence length="558" mass="62219">MTINGKAIVATLSTAHANPAKSAIRKGLPQVLAVMVKNVLLLAYGTTIGYPTILIPGLSGQNKHETFHLNEEQISWISSINMMCVPLGCFFSGVATQPIGRKKAMQIVNFPLIGCWLLFRFADEVWQIYLALALTGLFGGLLEAPVLTYVAEITQPHLRGMLSATSSLSIILGVLFQFLLGTFLDWRTLALVSCVFPVISFCLLLFVPESPHWLVMNNKMDEARRALAWLRGWTTIEDIETEFQELCAHYQVTDKGLDNPAFEDNVNGTVGKQNNTEIVQKSFIQAKIEGAKNFTKKNFLWPLAMVSFIYFMVHFTGSTTLQTYAVQLFATLQSPIDKYYATVFLGVAEFFGCIVCVILVHYAGKRVMAFISITGTGICATVVATYAYLINVKYFNLQHTSTESDPDLDLYKWIPLVFLILLAFVSHCGLRVLPWILIGEIYSKETRATGCGISGAISYIFGFSANKLFLKMVAFLTLPGVYWFYGSLSLLGIIILYFELPETEGKTLQEIQDHFSGLSKLDNKVRRKKISTTNGNVNTAFDDKVPENDQNEHVESRV</sequence>
<keyword evidence="2 6" id="KW-0812">Transmembrane</keyword>
<dbReference type="InterPro" id="IPR005828">
    <property type="entry name" value="MFS_sugar_transport-like"/>
</dbReference>
<feature type="domain" description="Major facilitator superfamily (MFS) profile" evidence="7">
    <location>
        <begin position="31"/>
        <end position="504"/>
    </location>
</feature>
<dbReference type="InterPro" id="IPR020846">
    <property type="entry name" value="MFS_dom"/>
</dbReference>
<feature type="transmembrane region" description="Helical" evidence="6">
    <location>
        <begin position="339"/>
        <end position="360"/>
    </location>
</feature>
<feature type="transmembrane region" description="Helical" evidence="6">
    <location>
        <begin position="128"/>
        <end position="150"/>
    </location>
</feature>
<feature type="transmembrane region" description="Helical" evidence="6">
    <location>
        <begin position="410"/>
        <end position="438"/>
    </location>
</feature>
<evidence type="ECO:0000256" key="2">
    <source>
        <dbReference type="ARBA" id="ARBA00022692"/>
    </source>
</evidence>
<dbReference type="AlphaFoldDB" id="A0A8K0GHQ9"/>
<feature type="transmembrane region" description="Helical" evidence="6">
    <location>
        <begin position="482"/>
        <end position="500"/>
    </location>
</feature>
<dbReference type="PROSITE" id="PS50850">
    <property type="entry name" value="MFS"/>
    <property type="match status" value="1"/>
</dbReference>
<dbReference type="SUPFAM" id="SSF103473">
    <property type="entry name" value="MFS general substrate transporter"/>
    <property type="match status" value="1"/>
</dbReference>
<feature type="transmembrane region" description="Helical" evidence="6">
    <location>
        <begin position="73"/>
        <end position="92"/>
    </location>
</feature>
<dbReference type="OrthoDB" id="6133115at2759"/>
<proteinExistence type="predicted"/>
<evidence type="ECO:0000256" key="3">
    <source>
        <dbReference type="ARBA" id="ARBA00022989"/>
    </source>
</evidence>
<comment type="caution">
    <text evidence="8">The sequence shown here is derived from an EMBL/GenBank/DDBJ whole genome shotgun (WGS) entry which is preliminary data.</text>
</comment>
<name>A0A8K0GHQ9_IGNLU</name>